<feature type="transmembrane region" description="Helical" evidence="9">
    <location>
        <begin position="239"/>
        <end position="260"/>
    </location>
</feature>
<dbReference type="GO" id="GO:0016758">
    <property type="term" value="F:hexosyltransferase activity"/>
    <property type="evidence" value="ECO:0007669"/>
    <property type="project" value="InterPro"/>
</dbReference>
<comment type="similarity">
    <text evidence="7">Belongs to the glycosyltransferase 87 family.</text>
</comment>
<evidence type="ECO:0000256" key="6">
    <source>
        <dbReference type="ARBA" id="ARBA00023136"/>
    </source>
</evidence>
<feature type="transmembrane region" description="Helical" evidence="9">
    <location>
        <begin position="267"/>
        <end position="287"/>
    </location>
</feature>
<keyword evidence="6 9" id="KW-0472">Membrane</keyword>
<feature type="transmembrane region" description="Helical" evidence="9">
    <location>
        <begin position="52"/>
        <end position="73"/>
    </location>
</feature>
<comment type="subcellular location">
    <subcellularLocation>
        <location evidence="1">Cell membrane</location>
        <topology evidence="1">Multi-pass membrane protein</topology>
    </subcellularLocation>
</comment>
<evidence type="ECO:0000313" key="10">
    <source>
        <dbReference type="EMBL" id="SAK80295.1"/>
    </source>
</evidence>
<accession>A0A158CD77</accession>
<sequence>MTVVSPLIRNANEAGWLKSGDHPADIRRTMLENSSKVSTSTVHWFNKARLRAYCGTILLASLIYGLRCAWHSWTLYGQPNGMDFTTFWAASRLWLDGTPLEAYSFPALVHAARHISPNLPAPGPFFYPPNFLLLLRPFALLPAPVAYVIFAVSTAAVFVVLLRKVLPMRGALLPILAFPGIWLTMTQGQNSCITAALALGALLLLNRRPILAGICIGMLSIKPHLAILFPLVLACAGMWTAFIAAGVTALLLTGISIAVFGLAVIPVFLHGVSLANSAIAIGALPWWQTASLFATLRVIHVPIAPAYVAQACQAIVAAGAVLWVWRQSDDLAVRATALVAGTCMISPYLFNYDATWLGVPIALLAAKALRDGWLPWEREILGVAWLYPGLGDLCGLFLNAGIGPVVFASLLFVAVRRARMEKQRGRDSSADSSGDGAGVRLPDAARPSGKIEPSAA</sequence>
<protein>
    <submittedName>
        <fullName evidence="10">Membrane protein</fullName>
    </submittedName>
</protein>
<feature type="region of interest" description="Disordered" evidence="8">
    <location>
        <begin position="421"/>
        <end position="456"/>
    </location>
</feature>
<feature type="transmembrane region" description="Helical" evidence="9">
    <location>
        <begin position="332"/>
        <end position="350"/>
    </location>
</feature>
<evidence type="ECO:0000256" key="9">
    <source>
        <dbReference type="SAM" id="Phobius"/>
    </source>
</evidence>
<organism evidence="10 11">
    <name type="scientific">Caballeronia calidae</name>
    <dbReference type="NCBI Taxonomy" id="1777139"/>
    <lineage>
        <taxon>Bacteria</taxon>
        <taxon>Pseudomonadati</taxon>
        <taxon>Pseudomonadota</taxon>
        <taxon>Betaproteobacteria</taxon>
        <taxon>Burkholderiales</taxon>
        <taxon>Burkholderiaceae</taxon>
        <taxon>Caballeronia</taxon>
    </lineage>
</organism>
<evidence type="ECO:0000313" key="11">
    <source>
        <dbReference type="Proteomes" id="UP000071859"/>
    </source>
</evidence>
<keyword evidence="2" id="KW-1003">Cell membrane</keyword>
<name>A0A158CD77_9BURK</name>
<dbReference type="AlphaFoldDB" id="A0A158CD77"/>
<evidence type="ECO:0000256" key="2">
    <source>
        <dbReference type="ARBA" id="ARBA00022475"/>
    </source>
</evidence>
<keyword evidence="5 9" id="KW-1133">Transmembrane helix</keyword>
<evidence type="ECO:0000256" key="8">
    <source>
        <dbReference type="SAM" id="MobiDB-lite"/>
    </source>
</evidence>
<proteinExistence type="inferred from homology"/>
<feature type="transmembrane region" description="Helical" evidence="9">
    <location>
        <begin position="307"/>
        <end position="325"/>
    </location>
</feature>
<dbReference type="Proteomes" id="UP000071859">
    <property type="component" value="Unassembled WGS sequence"/>
</dbReference>
<gene>
    <name evidence="10" type="ORF">AWB78_03794</name>
</gene>
<reference evidence="10" key="1">
    <citation type="submission" date="2016-01" db="EMBL/GenBank/DDBJ databases">
        <authorList>
            <person name="Peeters C."/>
        </authorList>
    </citation>
    <scope>NUCLEOTIDE SEQUENCE</scope>
    <source>
        <strain evidence="10">LMG 29321</strain>
    </source>
</reference>
<dbReference type="InterPro" id="IPR018584">
    <property type="entry name" value="GT87"/>
</dbReference>
<comment type="caution">
    <text evidence="10">The sequence shown here is derived from an EMBL/GenBank/DDBJ whole genome shotgun (WGS) entry which is preliminary data.</text>
</comment>
<dbReference type="Pfam" id="PF09594">
    <property type="entry name" value="GT87"/>
    <property type="match status" value="1"/>
</dbReference>
<feature type="transmembrane region" description="Helical" evidence="9">
    <location>
        <begin position="396"/>
        <end position="415"/>
    </location>
</feature>
<keyword evidence="4 9" id="KW-0812">Transmembrane</keyword>
<dbReference type="GO" id="GO:0005886">
    <property type="term" value="C:plasma membrane"/>
    <property type="evidence" value="ECO:0007669"/>
    <property type="project" value="UniProtKB-SubCell"/>
</dbReference>
<evidence type="ECO:0000256" key="1">
    <source>
        <dbReference type="ARBA" id="ARBA00004651"/>
    </source>
</evidence>
<evidence type="ECO:0000256" key="4">
    <source>
        <dbReference type="ARBA" id="ARBA00022692"/>
    </source>
</evidence>
<evidence type="ECO:0000256" key="7">
    <source>
        <dbReference type="ARBA" id="ARBA00024033"/>
    </source>
</evidence>
<feature type="transmembrane region" description="Helical" evidence="9">
    <location>
        <begin position="138"/>
        <end position="161"/>
    </location>
</feature>
<keyword evidence="11" id="KW-1185">Reference proteome</keyword>
<feature type="transmembrane region" description="Helical" evidence="9">
    <location>
        <begin position="210"/>
        <end position="233"/>
    </location>
</feature>
<evidence type="ECO:0000256" key="5">
    <source>
        <dbReference type="ARBA" id="ARBA00022989"/>
    </source>
</evidence>
<evidence type="ECO:0000256" key="3">
    <source>
        <dbReference type="ARBA" id="ARBA00022679"/>
    </source>
</evidence>
<dbReference type="EMBL" id="FCOX02000019">
    <property type="protein sequence ID" value="SAK80295.1"/>
    <property type="molecule type" value="Genomic_DNA"/>
</dbReference>
<keyword evidence="3" id="KW-0808">Transferase</keyword>